<gene>
    <name evidence="2" type="ORF">G7K_5932-t1</name>
</gene>
<feature type="compositionally biased region" description="Basic and acidic residues" evidence="1">
    <location>
        <begin position="478"/>
        <end position="488"/>
    </location>
</feature>
<keyword evidence="3" id="KW-1185">Reference proteome</keyword>
<reference evidence="2 3" key="2">
    <citation type="journal article" date="2014" name="J. Gen. Appl. Microbiol.">
        <title>The early diverging ascomycetous budding yeast Saitoella complicata has three histone deacetylases belonging to the Clr6, Hos2, and Rpd3 lineages.</title>
        <authorList>
            <person name="Nishida H."/>
            <person name="Matsumoto T."/>
            <person name="Kondo S."/>
            <person name="Hamamoto M."/>
            <person name="Yoshikawa H."/>
        </authorList>
    </citation>
    <scope>NUCLEOTIDE SEQUENCE [LARGE SCALE GENOMIC DNA]</scope>
    <source>
        <strain evidence="2 3">NRRL Y-17804</strain>
    </source>
</reference>
<feature type="region of interest" description="Disordered" evidence="1">
    <location>
        <begin position="205"/>
        <end position="279"/>
    </location>
</feature>
<dbReference type="EMBL" id="BACD03000053">
    <property type="protein sequence ID" value="GAO51841.1"/>
    <property type="molecule type" value="Genomic_DNA"/>
</dbReference>
<dbReference type="OMA" id="NGEIWIC"/>
<feature type="region of interest" description="Disordered" evidence="1">
    <location>
        <begin position="118"/>
        <end position="137"/>
    </location>
</feature>
<feature type="compositionally biased region" description="Pro residues" evidence="1">
    <location>
        <begin position="306"/>
        <end position="316"/>
    </location>
</feature>
<reference evidence="2 3" key="1">
    <citation type="journal article" date="2011" name="J. Gen. Appl. Microbiol.">
        <title>Draft genome sequencing of the enigmatic yeast Saitoella complicata.</title>
        <authorList>
            <person name="Nishida H."/>
            <person name="Hamamoto M."/>
            <person name="Sugiyama J."/>
        </authorList>
    </citation>
    <scope>NUCLEOTIDE SEQUENCE [LARGE SCALE GENOMIC DNA]</scope>
    <source>
        <strain evidence="2 3">NRRL Y-17804</strain>
    </source>
</reference>
<dbReference type="Proteomes" id="UP000033140">
    <property type="component" value="Unassembled WGS sequence"/>
</dbReference>
<feature type="region of interest" description="Disordered" evidence="1">
    <location>
        <begin position="306"/>
        <end position="363"/>
    </location>
</feature>
<protein>
    <submittedName>
        <fullName evidence="2">Uncharacterized protein</fullName>
    </submittedName>
</protein>
<feature type="compositionally biased region" description="Basic residues" evidence="1">
    <location>
        <begin position="414"/>
        <end position="427"/>
    </location>
</feature>
<reference evidence="2 3" key="3">
    <citation type="journal article" date="2015" name="Genome Announc.">
        <title>Draft Genome Sequence of the Archiascomycetous Yeast Saitoella complicata.</title>
        <authorList>
            <person name="Yamauchi K."/>
            <person name="Kondo S."/>
            <person name="Hamamoto M."/>
            <person name="Takahashi Y."/>
            <person name="Ogura Y."/>
            <person name="Hayashi T."/>
            <person name="Nishida H."/>
        </authorList>
    </citation>
    <scope>NUCLEOTIDE SEQUENCE [LARGE SCALE GENOMIC DNA]</scope>
    <source>
        <strain evidence="2 3">NRRL Y-17804</strain>
    </source>
</reference>
<feature type="region of interest" description="Disordered" evidence="1">
    <location>
        <begin position="21"/>
        <end position="104"/>
    </location>
</feature>
<evidence type="ECO:0000313" key="3">
    <source>
        <dbReference type="Proteomes" id="UP000033140"/>
    </source>
</evidence>
<dbReference type="STRING" id="698492.A0A0E9NQ71"/>
<dbReference type="AlphaFoldDB" id="A0A0E9NQ71"/>
<feature type="region of interest" description="Disordered" evidence="1">
    <location>
        <begin position="414"/>
        <end position="539"/>
    </location>
</feature>
<feature type="compositionally biased region" description="Polar residues" evidence="1">
    <location>
        <begin position="52"/>
        <end position="65"/>
    </location>
</feature>
<evidence type="ECO:0000313" key="2">
    <source>
        <dbReference type="EMBL" id="GAO51841.1"/>
    </source>
</evidence>
<accession>A0A0E9NQ71</accession>
<name>A0A0E9NQ71_SAICN</name>
<sequence length="539" mass="56939">MLDVCDVTHLKPLNIGSCISRDRRTMSPAPPLPPAQYAAAGSAGQTGPGPVHNNTAHPGVQTSPNYPHRLILPMPKRRVPPASATSSPEAGKAGLVGGPSTPSRTPLFHLPYTYPPVDGNYPPPPASSPSPNAYTSTASIRTRDGLPVPLSAVQYQSPAQQQLTPGRQEVIFDSSDSEGDLDAADNCRHCSRGCCDWSEANASNKKKRKIPGFAAQGGSNTGGSGASVSYQGVGGVGRTASGSRRRTSTRGTSVPLSPANPAVTPSKDRHAAVGVDGENGIVPEGDFSFVCESPIAKNLPTPVPHSYIPPPIPEAPGPSHQMPPTSMSAPQAPPPPKPNPPKKTPSSSRLPPPRTRKPRPQNSEPKEIWVCQFCEYEAIFGEWPEYLSRLYDRKVREERKARAERRRLLEKAKMAGKGKKGFGKKKTTTPITNNNTHGTDANGAPIEGIVDSGHAEGGNGHHIDGPLSEGTGTQSEHGSYEGEGHDKILPPGLTLHSGHQARVGAGARKVVDLDDGDEIPVPETFEHGGVDEDSFDSVD</sequence>
<evidence type="ECO:0000256" key="1">
    <source>
        <dbReference type="SAM" id="MobiDB-lite"/>
    </source>
</evidence>
<comment type="caution">
    <text evidence="2">The sequence shown here is derived from an EMBL/GenBank/DDBJ whole genome shotgun (WGS) entry which is preliminary data.</text>
</comment>
<feature type="compositionally biased region" description="Pro residues" evidence="1">
    <location>
        <begin position="331"/>
        <end position="343"/>
    </location>
</feature>
<organism evidence="2 3">
    <name type="scientific">Saitoella complicata (strain BCRC 22490 / CBS 7301 / JCM 7358 / NBRC 10748 / NRRL Y-17804)</name>
    <dbReference type="NCBI Taxonomy" id="698492"/>
    <lineage>
        <taxon>Eukaryota</taxon>
        <taxon>Fungi</taxon>
        <taxon>Dikarya</taxon>
        <taxon>Ascomycota</taxon>
        <taxon>Taphrinomycotina</taxon>
        <taxon>Taphrinomycotina incertae sedis</taxon>
        <taxon>Saitoella</taxon>
    </lineage>
</organism>
<proteinExistence type="predicted"/>